<accession>A0A6H3FBF1</accession>
<dbReference type="Gene3D" id="3.40.920.10">
    <property type="entry name" value="Pyruvate-ferredoxin oxidoreductase, PFOR, domain III"/>
    <property type="match status" value="1"/>
</dbReference>
<evidence type="ECO:0000259" key="2">
    <source>
        <dbReference type="Pfam" id="PF01558"/>
    </source>
</evidence>
<keyword evidence="4" id="KW-1185">Reference proteome</keyword>
<protein>
    <recommendedName>
        <fullName evidence="2">Pyruvate/ketoisovalerate oxidoreductase catalytic domain-containing protein</fullName>
    </recommendedName>
</protein>
<gene>
    <name evidence="3" type="ORF">EB812_02465</name>
</gene>
<dbReference type="EMBL" id="SIXC01000002">
    <property type="protein sequence ID" value="TBH81646.1"/>
    <property type="molecule type" value="Genomic_DNA"/>
</dbReference>
<comment type="caution">
    <text evidence="3">The sequence shown here is derived from an EMBL/GenBank/DDBJ whole genome shotgun (WGS) entry which is preliminary data.</text>
</comment>
<dbReference type="InterPro" id="IPR019752">
    <property type="entry name" value="Pyrv/ketoisovalerate_OxRed_cat"/>
</dbReference>
<dbReference type="GO" id="GO:0016903">
    <property type="term" value="F:oxidoreductase activity, acting on the aldehyde or oxo group of donors"/>
    <property type="evidence" value="ECO:0007669"/>
    <property type="project" value="InterPro"/>
</dbReference>
<dbReference type="SUPFAM" id="SSF53323">
    <property type="entry name" value="Pyruvate-ferredoxin oxidoreductase, PFOR, domain III"/>
    <property type="match status" value="1"/>
</dbReference>
<feature type="domain" description="Pyruvate/ketoisovalerate oxidoreductase catalytic" evidence="2">
    <location>
        <begin position="52"/>
        <end position="206"/>
    </location>
</feature>
<evidence type="ECO:0000313" key="3">
    <source>
        <dbReference type="EMBL" id="TBH81646.1"/>
    </source>
</evidence>
<evidence type="ECO:0000256" key="1">
    <source>
        <dbReference type="ARBA" id="ARBA00023002"/>
    </source>
</evidence>
<dbReference type="PANTHER" id="PTHR42730:SF1">
    <property type="entry name" value="2-OXOGLUTARATE SYNTHASE SUBUNIT KORC"/>
    <property type="match status" value="1"/>
</dbReference>
<dbReference type="Pfam" id="PF01558">
    <property type="entry name" value="POR"/>
    <property type="match status" value="1"/>
</dbReference>
<dbReference type="InterPro" id="IPR002869">
    <property type="entry name" value="Pyrv_flavodox_OxRed_cen"/>
</dbReference>
<reference evidence="3 4" key="1">
    <citation type="submission" date="2018-12" db="EMBL/GenBank/DDBJ databases">
        <title>First genome draft of Desulfovibrio legallis sp. nov.</title>
        <authorList>
            <person name="Ben Dhia O."/>
            <person name="Najjari A."/>
            <person name="Ferjani R."/>
            <person name="Fhoula I."/>
            <person name="Fardeau M.-L."/>
            <person name="Boudabbous A."/>
            <person name="Ouzari H.I."/>
        </authorList>
    </citation>
    <scope>NUCLEOTIDE SEQUENCE [LARGE SCALE GENOMIC DNA]</scope>
    <source>
        <strain evidence="3 4">H1T</strain>
    </source>
</reference>
<dbReference type="AlphaFoldDB" id="A0A6H3FBF1"/>
<dbReference type="PANTHER" id="PTHR42730">
    <property type="entry name" value="2-OXOGLUTARATE SYNTHASE SUBUNIT KORC"/>
    <property type="match status" value="1"/>
</dbReference>
<organism evidence="3 4">
    <name type="scientific">Desulfovibrio legallii</name>
    <dbReference type="NCBI Taxonomy" id="571438"/>
    <lineage>
        <taxon>Bacteria</taxon>
        <taxon>Pseudomonadati</taxon>
        <taxon>Thermodesulfobacteriota</taxon>
        <taxon>Desulfovibrionia</taxon>
        <taxon>Desulfovibrionales</taxon>
        <taxon>Desulfovibrionaceae</taxon>
        <taxon>Desulfovibrio</taxon>
    </lineage>
</organism>
<dbReference type="InterPro" id="IPR052554">
    <property type="entry name" value="2-oxoglutarate_synth_KorC"/>
</dbReference>
<sequence length="216" mass="22692">MRPSKGISLPASLPTKTCLILTRATRVSARPSWPPREVSSMAHHEVLMAGTGGQGLVFSASFLAEAAILDGKNVVQTQSYGISQRGGFISAEVLLDDEEILFQQVVRPDIIIALNDVVGTRYDAAQGPVVYDCSLMKPRTMKNWIGVPMSQIAHELGAPKSANLAGLGAAMVISGALPVQTLLTIAAHKGKPEVAKLNVEVIRRGAAAAESAQGGN</sequence>
<proteinExistence type="predicted"/>
<keyword evidence="1" id="KW-0560">Oxidoreductase</keyword>
<name>A0A6H3FBF1_9BACT</name>
<dbReference type="Proteomes" id="UP000292919">
    <property type="component" value="Unassembled WGS sequence"/>
</dbReference>
<evidence type="ECO:0000313" key="4">
    <source>
        <dbReference type="Proteomes" id="UP000292919"/>
    </source>
</evidence>